<dbReference type="EMBL" id="OY731400">
    <property type="protein sequence ID" value="CAJ1941007.1"/>
    <property type="molecule type" value="Genomic_DNA"/>
</dbReference>
<evidence type="ECO:0000313" key="2">
    <source>
        <dbReference type="EMBL" id="CAJ1941007.1"/>
    </source>
</evidence>
<gene>
    <name evidence="2" type="ORF">AYBTSS11_LOCUS10032</name>
</gene>
<keyword evidence="3" id="KW-1185">Reference proteome</keyword>
<reference evidence="2" key="1">
    <citation type="submission" date="2023-10" db="EMBL/GenBank/DDBJ databases">
        <authorList>
            <person name="Domelevo Entfellner J.-B."/>
        </authorList>
    </citation>
    <scope>NUCLEOTIDE SEQUENCE</scope>
</reference>
<evidence type="ECO:0000256" key="1">
    <source>
        <dbReference type="SAM" id="MobiDB-lite"/>
    </source>
</evidence>
<feature type="region of interest" description="Disordered" evidence="1">
    <location>
        <begin position="41"/>
        <end position="64"/>
    </location>
</feature>
<sequence>MMNSAPMPTLMAHSSHLTNDGDLLGYEDASSYRRLSEARNVAQSISSSSMHEALMEDDEQKKEA</sequence>
<proteinExistence type="predicted"/>
<name>A0AA86SEH7_9FABA</name>
<evidence type="ECO:0000313" key="3">
    <source>
        <dbReference type="Proteomes" id="UP001189624"/>
    </source>
</evidence>
<accession>A0AA86SEH7</accession>
<dbReference type="AlphaFoldDB" id="A0AA86SEH7"/>
<organism evidence="2 3">
    <name type="scientific">Sphenostylis stenocarpa</name>
    <dbReference type="NCBI Taxonomy" id="92480"/>
    <lineage>
        <taxon>Eukaryota</taxon>
        <taxon>Viridiplantae</taxon>
        <taxon>Streptophyta</taxon>
        <taxon>Embryophyta</taxon>
        <taxon>Tracheophyta</taxon>
        <taxon>Spermatophyta</taxon>
        <taxon>Magnoliopsida</taxon>
        <taxon>eudicotyledons</taxon>
        <taxon>Gunneridae</taxon>
        <taxon>Pentapetalae</taxon>
        <taxon>rosids</taxon>
        <taxon>fabids</taxon>
        <taxon>Fabales</taxon>
        <taxon>Fabaceae</taxon>
        <taxon>Papilionoideae</taxon>
        <taxon>50 kb inversion clade</taxon>
        <taxon>NPAAA clade</taxon>
        <taxon>indigoferoid/millettioid clade</taxon>
        <taxon>Phaseoleae</taxon>
        <taxon>Sphenostylis</taxon>
    </lineage>
</organism>
<dbReference type="Gramene" id="rna-AYBTSS11_LOCUS10032">
    <property type="protein sequence ID" value="CAJ1941007.1"/>
    <property type="gene ID" value="gene-AYBTSS11_LOCUS10032"/>
</dbReference>
<feature type="compositionally biased region" description="Polar residues" evidence="1">
    <location>
        <begin position="41"/>
        <end position="50"/>
    </location>
</feature>
<protein>
    <submittedName>
        <fullName evidence="2">Uncharacterized protein</fullName>
    </submittedName>
</protein>
<feature type="region of interest" description="Disordered" evidence="1">
    <location>
        <begin position="1"/>
        <end position="24"/>
    </location>
</feature>
<dbReference type="Proteomes" id="UP001189624">
    <property type="component" value="Chromosome 3"/>
</dbReference>